<dbReference type="PROSITE" id="PS50053">
    <property type="entry name" value="UBIQUITIN_2"/>
    <property type="match status" value="1"/>
</dbReference>
<dbReference type="Pfam" id="PF02342">
    <property type="entry name" value="TerD"/>
    <property type="match status" value="1"/>
</dbReference>
<dbReference type="EMBL" id="CP111018">
    <property type="protein sequence ID" value="WAR10213.1"/>
    <property type="molecule type" value="Genomic_DNA"/>
</dbReference>
<sequence length="343" mass="39249">MDCLLCKEEKLPNEFVTEPLSSECEHPVLFCLRCAVSEVKRHSKCPHKGCNAPVHMKDRQVKLCQAILDDLFKEYDGDDDDTPTVCFNVGGSLTVASLTGDSFTIPFDPNMEILQLKSKVRENMQHDVRKQRLIYKEKELEDMVNGRKAKLADFKVAPNCTINLLVLLYAVPDNLNDVVFDLGWDFPSHGNVWLDAIIFFYANKTFINYADYRESKQTPLPGIRHTGDVWDRINRKGHQVIYLTLKSIPSNITHMFLLLSAYEGTLQRFPKPYISFYETSNRSKDLCRTTIQHALSAKTVIMCYMTKRSGRWELFESGKLCGGHIWDHAPMKTVVEDLIAQGC</sequence>
<dbReference type="Pfam" id="PF00240">
    <property type="entry name" value="ubiquitin"/>
    <property type="match status" value="1"/>
</dbReference>
<evidence type="ECO:0000313" key="2">
    <source>
        <dbReference type="EMBL" id="WAR10213.1"/>
    </source>
</evidence>
<dbReference type="InterPro" id="IPR029071">
    <property type="entry name" value="Ubiquitin-like_domsf"/>
</dbReference>
<evidence type="ECO:0000313" key="3">
    <source>
        <dbReference type="Proteomes" id="UP001164746"/>
    </source>
</evidence>
<dbReference type="Gene3D" id="3.10.20.90">
    <property type="entry name" value="Phosphatidylinositol 3-kinase Catalytic Subunit, Chain A, domain 1"/>
    <property type="match status" value="1"/>
</dbReference>
<dbReference type="Gene3D" id="2.60.60.30">
    <property type="entry name" value="sav2460 like domains"/>
    <property type="match status" value="1"/>
</dbReference>
<accession>A0ABY7EJN5</accession>
<proteinExistence type="predicted"/>
<keyword evidence="3" id="KW-1185">Reference proteome</keyword>
<dbReference type="Proteomes" id="UP001164746">
    <property type="component" value="Chromosome 7"/>
</dbReference>
<dbReference type="PANTHER" id="PTHR32097">
    <property type="entry name" value="CAMP-BINDING PROTEIN 1-RELATED"/>
    <property type="match status" value="1"/>
</dbReference>
<gene>
    <name evidence="2" type="ORF">MAR_035289</name>
</gene>
<reference evidence="2" key="1">
    <citation type="submission" date="2022-11" db="EMBL/GenBank/DDBJ databases">
        <title>Centuries of genome instability and evolution in soft-shell clam transmissible cancer (bioRxiv).</title>
        <authorList>
            <person name="Hart S.F.M."/>
            <person name="Yonemitsu M.A."/>
            <person name="Giersch R.M."/>
            <person name="Beal B.F."/>
            <person name="Arriagada G."/>
            <person name="Davis B.W."/>
            <person name="Ostrander E.A."/>
            <person name="Goff S.P."/>
            <person name="Metzger M.J."/>
        </authorList>
    </citation>
    <scope>NUCLEOTIDE SEQUENCE</scope>
    <source>
        <strain evidence="2">MELC-2E11</strain>
        <tissue evidence="2">Siphon/mantle</tissue>
    </source>
</reference>
<feature type="domain" description="Ubiquitin-like" evidence="1">
    <location>
        <begin position="91"/>
        <end position="166"/>
    </location>
</feature>
<dbReference type="InterPro" id="IPR003325">
    <property type="entry name" value="TerD"/>
</dbReference>
<name>A0ABY7EJN5_MYAAR</name>
<dbReference type="CDD" id="cd06974">
    <property type="entry name" value="TerD_like"/>
    <property type="match status" value="1"/>
</dbReference>
<dbReference type="InterPro" id="IPR051324">
    <property type="entry name" value="Stress/Tellurium_Resist"/>
</dbReference>
<organism evidence="2 3">
    <name type="scientific">Mya arenaria</name>
    <name type="common">Soft-shell clam</name>
    <dbReference type="NCBI Taxonomy" id="6604"/>
    <lineage>
        <taxon>Eukaryota</taxon>
        <taxon>Metazoa</taxon>
        <taxon>Spiralia</taxon>
        <taxon>Lophotrochozoa</taxon>
        <taxon>Mollusca</taxon>
        <taxon>Bivalvia</taxon>
        <taxon>Autobranchia</taxon>
        <taxon>Heteroconchia</taxon>
        <taxon>Euheterodonta</taxon>
        <taxon>Imparidentia</taxon>
        <taxon>Neoheterodontei</taxon>
        <taxon>Myida</taxon>
        <taxon>Myoidea</taxon>
        <taxon>Myidae</taxon>
        <taxon>Mya</taxon>
    </lineage>
</organism>
<dbReference type="InterPro" id="IPR000626">
    <property type="entry name" value="Ubiquitin-like_dom"/>
</dbReference>
<dbReference type="SMART" id="SM00213">
    <property type="entry name" value="UBQ"/>
    <property type="match status" value="1"/>
</dbReference>
<evidence type="ECO:0000259" key="1">
    <source>
        <dbReference type="PROSITE" id="PS50053"/>
    </source>
</evidence>
<protein>
    <recommendedName>
        <fullName evidence="1">Ubiquitin-like domain-containing protein</fullName>
    </recommendedName>
</protein>
<dbReference type="SUPFAM" id="SSF54236">
    <property type="entry name" value="Ubiquitin-like"/>
    <property type="match status" value="1"/>
</dbReference>
<dbReference type="CDD" id="cd17039">
    <property type="entry name" value="Ubl_ubiquitin_like"/>
    <property type="match status" value="1"/>
</dbReference>
<dbReference type="PANTHER" id="PTHR32097:SF17">
    <property type="entry name" value="CAMP-BINDING PROTEIN 1-RELATED"/>
    <property type="match status" value="1"/>
</dbReference>